<dbReference type="HAMAP" id="MF_00163">
    <property type="entry name" value="Pep_deformylase"/>
    <property type="match status" value="1"/>
</dbReference>
<dbReference type="Proteomes" id="UP001326613">
    <property type="component" value="Chromosome"/>
</dbReference>
<feature type="active site" evidence="2">
    <location>
        <position position="146"/>
    </location>
</feature>
<dbReference type="Gene3D" id="3.90.45.10">
    <property type="entry name" value="Peptide deformylase"/>
    <property type="match status" value="1"/>
</dbReference>
<dbReference type="EMBL" id="CP112932">
    <property type="protein sequence ID" value="WPY00174.1"/>
    <property type="molecule type" value="Genomic_DNA"/>
</dbReference>
<name>A0ABZ0UTH5_9RICK</name>
<dbReference type="PIRSF" id="PIRSF004749">
    <property type="entry name" value="Pep_def"/>
    <property type="match status" value="1"/>
</dbReference>
<comment type="caution">
    <text evidence="2">Lacks conserved residue(s) required for the propagation of feature annotation.</text>
</comment>
<evidence type="ECO:0000313" key="4">
    <source>
        <dbReference type="Proteomes" id="UP001326613"/>
    </source>
</evidence>
<dbReference type="Pfam" id="PF01327">
    <property type="entry name" value="Pep_deformylase"/>
    <property type="match status" value="1"/>
</dbReference>
<protein>
    <recommendedName>
        <fullName evidence="2">Peptide deformylase-like</fullName>
    </recommendedName>
    <alternativeName>
        <fullName evidence="2">Polypeptide deformylase-like</fullName>
    </alternativeName>
</protein>
<organism evidence="3 4">
    <name type="scientific">Candidatus Trichorickettsia mobilis</name>
    <dbReference type="NCBI Taxonomy" id="1346319"/>
    <lineage>
        <taxon>Bacteria</taxon>
        <taxon>Pseudomonadati</taxon>
        <taxon>Pseudomonadota</taxon>
        <taxon>Alphaproteobacteria</taxon>
        <taxon>Rickettsiales</taxon>
        <taxon>Rickettsiaceae</taxon>
        <taxon>Rickettsieae</taxon>
        <taxon>Candidatus Trichorickettsia</taxon>
    </lineage>
</organism>
<dbReference type="InterPro" id="IPR036821">
    <property type="entry name" value="Peptide_deformylase_sf"/>
</dbReference>
<sequence length="190" mass="21644">MSKLVFIIKMAEYLNLVYAPNDIFRQKAAIITIIDDNIRTVADQMLTTMYTERAVGLGANMVGVLKRIAVVDLQENGIRTPYIFVNPEINWRSTDTQIFNESSLSFPGIAAEITRPKAIKMTYLDYHGISQTLEAEGLLATVIQHEVDYLDGKIFLDYLSKMKQDLLLKKMIKYLKLNPPHVHGAHCHHH</sequence>
<reference evidence="3 4" key="1">
    <citation type="submission" date="2022-10" db="EMBL/GenBank/DDBJ databases">
        <title>Host association and intracellularity evolved multiple times independently in the Rickettsiales.</title>
        <authorList>
            <person name="Castelli M."/>
            <person name="Nardi T."/>
            <person name="Gammuto L."/>
            <person name="Bellinzona G."/>
            <person name="Sabaneyeva E."/>
            <person name="Potekhin A."/>
            <person name="Serra V."/>
            <person name="Petroni G."/>
            <person name="Sassera D."/>
        </authorList>
    </citation>
    <scope>NUCLEOTIDE SEQUENCE [LARGE SCALE GENOMIC DNA]</scope>
    <source>
        <strain evidence="3 4">Kr 154-4</strain>
    </source>
</reference>
<dbReference type="RefSeq" id="WP_323738271.1">
    <property type="nucleotide sequence ID" value="NZ_CP112932.1"/>
</dbReference>
<evidence type="ECO:0000313" key="3">
    <source>
        <dbReference type="EMBL" id="WPY00174.1"/>
    </source>
</evidence>
<dbReference type="PANTHER" id="PTHR10458:SF22">
    <property type="entry name" value="PEPTIDE DEFORMYLASE"/>
    <property type="match status" value="1"/>
</dbReference>
<keyword evidence="4" id="KW-1185">Reference proteome</keyword>
<comment type="similarity">
    <text evidence="1 2">Belongs to the polypeptide deformylase family.</text>
</comment>
<dbReference type="NCBIfam" id="TIGR00079">
    <property type="entry name" value="pept_deformyl"/>
    <property type="match status" value="1"/>
</dbReference>
<gene>
    <name evidence="3" type="ORF">Trichorick_00044</name>
</gene>
<dbReference type="NCBIfam" id="NF001159">
    <property type="entry name" value="PRK00150.1-3"/>
    <property type="match status" value="1"/>
</dbReference>
<accession>A0ABZ0UTH5</accession>
<dbReference type="SUPFAM" id="SSF56420">
    <property type="entry name" value="Peptide deformylase"/>
    <property type="match status" value="1"/>
</dbReference>
<dbReference type="CDD" id="cd00487">
    <property type="entry name" value="Pep_deformylase"/>
    <property type="match status" value="1"/>
</dbReference>
<dbReference type="PANTHER" id="PTHR10458">
    <property type="entry name" value="PEPTIDE DEFORMYLASE"/>
    <property type="match status" value="1"/>
</dbReference>
<evidence type="ECO:0000256" key="1">
    <source>
        <dbReference type="ARBA" id="ARBA00010759"/>
    </source>
</evidence>
<dbReference type="PRINTS" id="PR01576">
    <property type="entry name" value="PDEFORMYLASE"/>
</dbReference>
<evidence type="ECO:0000256" key="2">
    <source>
        <dbReference type="HAMAP-Rule" id="MF_00163"/>
    </source>
</evidence>
<proteinExistence type="inferred from homology"/>
<dbReference type="InterPro" id="IPR023635">
    <property type="entry name" value="Peptide_deformylase"/>
</dbReference>